<organism evidence="9">
    <name type="scientific">metagenome</name>
    <dbReference type="NCBI Taxonomy" id="256318"/>
    <lineage>
        <taxon>unclassified sequences</taxon>
        <taxon>metagenomes</taxon>
    </lineage>
</organism>
<feature type="transmembrane region" description="Helical" evidence="7">
    <location>
        <begin position="320"/>
        <end position="337"/>
    </location>
</feature>
<feature type="transmembrane region" description="Helical" evidence="7">
    <location>
        <begin position="349"/>
        <end position="369"/>
    </location>
</feature>
<feature type="transmembrane region" description="Helical" evidence="7">
    <location>
        <begin position="64"/>
        <end position="82"/>
    </location>
</feature>
<dbReference type="InterPro" id="IPR020846">
    <property type="entry name" value="MFS_dom"/>
</dbReference>
<keyword evidence="5 7" id="KW-1133">Transmembrane helix</keyword>
<dbReference type="PROSITE" id="PS50850">
    <property type="entry name" value="MFS"/>
    <property type="match status" value="1"/>
</dbReference>
<evidence type="ECO:0000256" key="6">
    <source>
        <dbReference type="ARBA" id="ARBA00023136"/>
    </source>
</evidence>
<dbReference type="Gene3D" id="1.20.1720.10">
    <property type="entry name" value="Multidrug resistance protein D"/>
    <property type="match status" value="1"/>
</dbReference>
<dbReference type="InterPro" id="IPR036259">
    <property type="entry name" value="MFS_trans_sf"/>
</dbReference>
<feature type="domain" description="Major facilitator superfamily (MFS) profile" evidence="8">
    <location>
        <begin position="25"/>
        <end position="496"/>
    </location>
</feature>
<accession>A0A2P2C7A8</accession>
<dbReference type="Gene3D" id="1.20.1250.20">
    <property type="entry name" value="MFS general substrate transporter like domains"/>
    <property type="match status" value="1"/>
</dbReference>
<evidence type="ECO:0000256" key="1">
    <source>
        <dbReference type="ARBA" id="ARBA00004651"/>
    </source>
</evidence>
<feature type="transmembrane region" description="Helical" evidence="7">
    <location>
        <begin position="241"/>
        <end position="264"/>
    </location>
</feature>
<sequence length="510" mass="53523">MFTGTVTVTRSADRTTDTEIRPWAALGALCVGFFMILVDMTIVSVATPAILETYAPHGASVNDVIWVTSAYLLAYAVPILITGRLGDRIGPKKMYLGGLVVFTVASLWCGLAFEISDSIWMLVAARVLQGFGAAAVAPQTMAVITRIFPRESRGSAMSLWGATAGVATLVGPILGGVLVDVAGWEWIFFINIPVGVVGFYLAWRLVPSLEVHEHSFDWLGVVLSGASLLLLVLGIQEGHELDWSATIVTMIVAGLVIGAAFVWWQSRNPREPLMPLSLFRDRNFSLANIAITSVGFVFASMGFPLMLWAQLVRGDSPTQAGLLLAPMAVMSIVLAPVAGRLTDRVHPRILASAGLTVLAVSLVLLATSLGADTPLWQVLGSMALLGVGSSFVWAPLTTTANRNLPLHQAGAGAGIYNANRQVGSVVGAAAIAVLIDSRLAANGLSGGNASEASLGGTLPRGVHEAFSTAMSQAMYVLPVVLVLGVVAVLLFERPQHFGEAPAEAAAPAAH</sequence>
<dbReference type="GO" id="GO:0005886">
    <property type="term" value="C:plasma membrane"/>
    <property type="evidence" value="ECO:0007669"/>
    <property type="project" value="UniProtKB-SubCell"/>
</dbReference>
<dbReference type="PANTHER" id="PTHR42718">
    <property type="entry name" value="MAJOR FACILITATOR SUPERFAMILY MULTIDRUG TRANSPORTER MFSC"/>
    <property type="match status" value="1"/>
</dbReference>
<dbReference type="InterPro" id="IPR004638">
    <property type="entry name" value="EmrB-like"/>
</dbReference>
<dbReference type="InterPro" id="IPR011701">
    <property type="entry name" value="MFS"/>
</dbReference>
<dbReference type="SUPFAM" id="SSF103473">
    <property type="entry name" value="MFS general substrate transporter"/>
    <property type="match status" value="1"/>
</dbReference>
<evidence type="ECO:0000259" key="8">
    <source>
        <dbReference type="PROSITE" id="PS50850"/>
    </source>
</evidence>
<evidence type="ECO:0000256" key="2">
    <source>
        <dbReference type="ARBA" id="ARBA00022448"/>
    </source>
</evidence>
<feature type="transmembrane region" description="Helical" evidence="7">
    <location>
        <begin position="119"/>
        <end position="137"/>
    </location>
</feature>
<feature type="transmembrane region" description="Helical" evidence="7">
    <location>
        <begin position="375"/>
        <end position="396"/>
    </location>
</feature>
<dbReference type="CDD" id="cd17321">
    <property type="entry name" value="MFS_MMR_MDR_like"/>
    <property type="match status" value="1"/>
</dbReference>
<feature type="transmembrane region" description="Helical" evidence="7">
    <location>
        <begin position="158"/>
        <end position="178"/>
    </location>
</feature>
<feature type="transmembrane region" description="Helical" evidence="7">
    <location>
        <begin position="285"/>
        <end position="308"/>
    </location>
</feature>
<dbReference type="GO" id="GO:0022857">
    <property type="term" value="F:transmembrane transporter activity"/>
    <property type="evidence" value="ECO:0007669"/>
    <property type="project" value="InterPro"/>
</dbReference>
<evidence type="ECO:0000256" key="5">
    <source>
        <dbReference type="ARBA" id="ARBA00022989"/>
    </source>
</evidence>
<keyword evidence="2" id="KW-0813">Transport</keyword>
<feature type="transmembrane region" description="Helical" evidence="7">
    <location>
        <begin position="473"/>
        <end position="491"/>
    </location>
</feature>
<dbReference type="EMBL" id="CZKB01000005">
    <property type="protein sequence ID" value="CUR57876.1"/>
    <property type="molecule type" value="Genomic_DNA"/>
</dbReference>
<protein>
    <submittedName>
        <fullName evidence="9">Drug resistance transporter, EmrB/QacA subfamily</fullName>
    </submittedName>
</protein>
<evidence type="ECO:0000313" key="9">
    <source>
        <dbReference type="EMBL" id="CUR57876.1"/>
    </source>
</evidence>
<evidence type="ECO:0000256" key="7">
    <source>
        <dbReference type="SAM" id="Phobius"/>
    </source>
</evidence>
<keyword evidence="6 7" id="KW-0472">Membrane</keyword>
<keyword evidence="4 7" id="KW-0812">Transmembrane</keyword>
<feature type="transmembrane region" description="Helical" evidence="7">
    <location>
        <begin position="94"/>
        <end position="113"/>
    </location>
</feature>
<feature type="transmembrane region" description="Helical" evidence="7">
    <location>
        <begin position="215"/>
        <end position="235"/>
    </location>
</feature>
<name>A0A2P2C7A8_9ZZZZ</name>
<evidence type="ECO:0000256" key="3">
    <source>
        <dbReference type="ARBA" id="ARBA00022475"/>
    </source>
</evidence>
<feature type="transmembrane region" description="Helical" evidence="7">
    <location>
        <begin position="184"/>
        <end position="203"/>
    </location>
</feature>
<dbReference type="Pfam" id="PF07690">
    <property type="entry name" value="MFS_1"/>
    <property type="match status" value="1"/>
</dbReference>
<dbReference type="NCBIfam" id="TIGR00711">
    <property type="entry name" value="efflux_EmrB"/>
    <property type="match status" value="1"/>
</dbReference>
<gene>
    <name evidence="9" type="ORF">NOCA1130268</name>
</gene>
<dbReference type="AlphaFoldDB" id="A0A2P2C7A8"/>
<reference evidence="9" key="1">
    <citation type="submission" date="2015-08" db="EMBL/GenBank/DDBJ databases">
        <authorList>
            <person name="Babu N.S."/>
            <person name="Beckwith C.J."/>
            <person name="Beseler K.G."/>
            <person name="Brison A."/>
            <person name="Carone J.V."/>
            <person name="Caskin T.P."/>
            <person name="Diamond M."/>
            <person name="Durham M.E."/>
            <person name="Foxe J.M."/>
            <person name="Go M."/>
            <person name="Henderson B.A."/>
            <person name="Jones I.B."/>
            <person name="McGettigan J.A."/>
            <person name="Micheletti S.J."/>
            <person name="Nasrallah M.E."/>
            <person name="Ortiz D."/>
            <person name="Piller C.R."/>
            <person name="Privatt S.R."/>
            <person name="Schneider S.L."/>
            <person name="Sharp S."/>
            <person name="Smith T.C."/>
            <person name="Stanton J.D."/>
            <person name="Ullery H.E."/>
            <person name="Wilson R.J."/>
            <person name="Serrano M.G."/>
            <person name="Buck G."/>
            <person name="Lee V."/>
            <person name="Wang Y."/>
            <person name="Carvalho R."/>
            <person name="Voegtly L."/>
            <person name="Shi R."/>
            <person name="Duckworth R."/>
            <person name="Johnson A."/>
            <person name="Loviza R."/>
            <person name="Walstead R."/>
            <person name="Shah Z."/>
            <person name="Kiflezghi M."/>
            <person name="Wade K."/>
            <person name="Ball S.L."/>
            <person name="Bradley K.W."/>
            <person name="Asai D.J."/>
            <person name="Bowman C.A."/>
            <person name="Russell D.A."/>
            <person name="Pope W.H."/>
            <person name="Jacobs-Sera D."/>
            <person name="Hendrix R.W."/>
            <person name="Hatfull G.F."/>
        </authorList>
    </citation>
    <scope>NUCLEOTIDE SEQUENCE</scope>
</reference>
<evidence type="ECO:0000256" key="4">
    <source>
        <dbReference type="ARBA" id="ARBA00022692"/>
    </source>
</evidence>
<comment type="subcellular location">
    <subcellularLocation>
        <location evidence="1">Cell membrane</location>
        <topology evidence="1">Multi-pass membrane protein</topology>
    </subcellularLocation>
</comment>
<dbReference type="PRINTS" id="PR01036">
    <property type="entry name" value="TCRTETB"/>
</dbReference>
<proteinExistence type="predicted"/>
<keyword evidence="3" id="KW-1003">Cell membrane</keyword>
<dbReference type="PANTHER" id="PTHR42718:SF42">
    <property type="entry name" value="EXPORT PROTEIN"/>
    <property type="match status" value="1"/>
</dbReference>
<feature type="transmembrane region" description="Helical" evidence="7">
    <location>
        <begin position="23"/>
        <end position="44"/>
    </location>
</feature>